<dbReference type="InterPro" id="IPR029058">
    <property type="entry name" value="AB_hydrolase_fold"/>
</dbReference>
<organism evidence="5 6">
    <name type="scientific">Nocardioides jiangsuensis</name>
    <dbReference type="NCBI Taxonomy" id="2866161"/>
    <lineage>
        <taxon>Bacteria</taxon>
        <taxon>Bacillati</taxon>
        <taxon>Actinomycetota</taxon>
        <taxon>Actinomycetes</taxon>
        <taxon>Propionibacteriales</taxon>
        <taxon>Nocardioidaceae</taxon>
        <taxon>Nocardioides</taxon>
    </lineage>
</organism>
<feature type="region of interest" description="Disordered" evidence="2">
    <location>
        <begin position="133"/>
        <end position="181"/>
    </location>
</feature>
<dbReference type="SUPFAM" id="SSF53474">
    <property type="entry name" value="alpha/beta-Hydrolases"/>
    <property type="match status" value="1"/>
</dbReference>
<feature type="domain" description="AB hydrolase-1" evidence="3">
    <location>
        <begin position="195"/>
        <end position="430"/>
    </location>
</feature>
<evidence type="ECO:0000259" key="4">
    <source>
        <dbReference type="Pfam" id="PF13581"/>
    </source>
</evidence>
<comment type="caution">
    <text evidence="5">The sequence shown here is derived from an EMBL/GenBank/DDBJ whole genome shotgun (WGS) entry which is preliminary data.</text>
</comment>
<feature type="domain" description="Histidine kinase/HSP90-like ATPase" evidence="4">
    <location>
        <begin position="14"/>
        <end position="124"/>
    </location>
</feature>
<dbReference type="Pfam" id="PF12697">
    <property type="entry name" value="Abhydrolase_6"/>
    <property type="match status" value="1"/>
</dbReference>
<dbReference type="Gene3D" id="3.30.565.10">
    <property type="entry name" value="Histidine kinase-like ATPase, C-terminal domain"/>
    <property type="match status" value="1"/>
</dbReference>
<dbReference type="InterPro" id="IPR003594">
    <property type="entry name" value="HATPase_dom"/>
</dbReference>
<name>A0ABS7RL99_9ACTN</name>
<evidence type="ECO:0000256" key="2">
    <source>
        <dbReference type="SAM" id="MobiDB-lite"/>
    </source>
</evidence>
<dbReference type="Proteomes" id="UP000754710">
    <property type="component" value="Unassembled WGS sequence"/>
</dbReference>
<feature type="compositionally biased region" description="Polar residues" evidence="2">
    <location>
        <begin position="133"/>
        <end position="152"/>
    </location>
</feature>
<sequence length="440" mass="47412">MLNQTRWHHEHAWPPEPGSVRQARRFVSDLLRAHGLGRVEVETLMVVSELATNAVVHARTTFSVEVAYANCTLTVTVHDRSEVMLRPTDSGPLALGGRGLFIVGQCSSEWGAQLDEGRRGKAVWAHIPVTTGTRESCPGTESANGARSQDTPAVSGRVGSERHVGDRPGSGYVGPMDPIGRNNVRVSGRPTGRPLVFAHGFGCDQHMWRLVAPHFEDRFKVVLFDHVGAGESDISAYDVGRYSSLDGYAADVNEICQELDLEDVVFVGHSVSAMIGMLAALQDPGRYAQLVMVGPSPRYIDDDSYVGGFSREDIDGLLESLDSNYLGWSSAMAPVIMGNPDRPELGEELTASFCRTDPDIARRFAAVTFLSDNRADLGRVDVPTLVLQCSQDAIAPVEVGQYVHDAIPGSTMVMLDAVGHCPNLSAPAETTSAIAAFVNS</sequence>
<reference evidence="5 6" key="1">
    <citation type="submission" date="2021-08" db="EMBL/GenBank/DDBJ databases">
        <title>Nocardioides bacterium WL0053 sp. nov., isolated from the sediment.</title>
        <authorList>
            <person name="Wang L."/>
            <person name="Zhang D."/>
            <person name="Zhang A."/>
        </authorList>
    </citation>
    <scope>NUCLEOTIDE SEQUENCE [LARGE SCALE GENOMIC DNA]</scope>
    <source>
        <strain evidence="5 6">WL0053</strain>
    </source>
</reference>
<dbReference type="PANTHER" id="PTHR43039">
    <property type="entry name" value="ESTERASE-RELATED"/>
    <property type="match status" value="1"/>
</dbReference>
<dbReference type="GO" id="GO:0016787">
    <property type="term" value="F:hydrolase activity"/>
    <property type="evidence" value="ECO:0007669"/>
    <property type="project" value="UniProtKB-KW"/>
</dbReference>
<dbReference type="CDD" id="cd16936">
    <property type="entry name" value="HATPase_RsbW-like"/>
    <property type="match status" value="1"/>
</dbReference>
<dbReference type="InterPro" id="IPR036890">
    <property type="entry name" value="HATPase_C_sf"/>
</dbReference>
<dbReference type="Pfam" id="PF13581">
    <property type="entry name" value="HATPase_c_2"/>
    <property type="match status" value="1"/>
</dbReference>
<protein>
    <submittedName>
        <fullName evidence="5">Alpha/beta fold hydrolase</fullName>
    </submittedName>
</protein>
<dbReference type="PRINTS" id="PR00111">
    <property type="entry name" value="ABHYDROLASE"/>
</dbReference>
<accession>A0ABS7RL99</accession>
<dbReference type="InterPro" id="IPR000073">
    <property type="entry name" value="AB_hydrolase_1"/>
</dbReference>
<evidence type="ECO:0000313" key="5">
    <source>
        <dbReference type="EMBL" id="MBY9074332.1"/>
    </source>
</evidence>
<evidence type="ECO:0000313" key="6">
    <source>
        <dbReference type="Proteomes" id="UP000754710"/>
    </source>
</evidence>
<proteinExistence type="inferred from homology"/>
<keyword evidence="6" id="KW-1185">Reference proteome</keyword>
<dbReference type="Gene3D" id="3.40.50.1820">
    <property type="entry name" value="alpha/beta hydrolase"/>
    <property type="match status" value="1"/>
</dbReference>
<evidence type="ECO:0000259" key="3">
    <source>
        <dbReference type="Pfam" id="PF12697"/>
    </source>
</evidence>
<comment type="similarity">
    <text evidence="1">Belongs to the AB hydrolase superfamily.</text>
</comment>
<dbReference type="EMBL" id="JAIEZQ010000001">
    <property type="protein sequence ID" value="MBY9074332.1"/>
    <property type="molecule type" value="Genomic_DNA"/>
</dbReference>
<dbReference type="RefSeq" id="WP_221024025.1">
    <property type="nucleotide sequence ID" value="NZ_JAIEZQ010000001.1"/>
</dbReference>
<gene>
    <name evidence="5" type="ORF">K1X13_05810</name>
</gene>
<evidence type="ECO:0000256" key="1">
    <source>
        <dbReference type="ARBA" id="ARBA00008645"/>
    </source>
</evidence>
<keyword evidence="5" id="KW-0378">Hydrolase</keyword>